<dbReference type="EMBL" id="LN649230">
    <property type="protein sequence ID" value="CEI60215.1"/>
    <property type="molecule type" value="Genomic_DNA"/>
</dbReference>
<feature type="region of interest" description="Disordered" evidence="1">
    <location>
        <begin position="1"/>
        <end position="27"/>
    </location>
</feature>
<feature type="compositionally biased region" description="Polar residues" evidence="1">
    <location>
        <begin position="13"/>
        <end position="27"/>
    </location>
</feature>
<reference evidence="3" key="1">
    <citation type="submission" date="2014-10" db="EMBL/GenBank/DDBJ databases">
        <authorList>
            <person name="King R."/>
        </authorList>
    </citation>
    <scope>NUCLEOTIDE SEQUENCE [LARGE SCALE GENOMIC DNA]</scope>
    <source>
        <strain evidence="3">A3/5</strain>
    </source>
</reference>
<evidence type="ECO:0000256" key="1">
    <source>
        <dbReference type="SAM" id="MobiDB-lite"/>
    </source>
</evidence>
<name>A0A2L2TM05_9HYPO</name>
<protein>
    <submittedName>
        <fullName evidence="2">Uncharacterized protein</fullName>
    </submittedName>
</protein>
<dbReference type="Proteomes" id="UP000245910">
    <property type="component" value="Chromosome II"/>
</dbReference>
<sequence>MDAIGANGHPDTSVATPDNAGSLSDPTENSFIEYSLTKEYHISVSSSLLNV</sequence>
<proteinExistence type="predicted"/>
<keyword evidence="3" id="KW-1185">Reference proteome</keyword>
<accession>A0A2L2TM05</accession>
<dbReference type="AlphaFoldDB" id="A0A2L2TM05"/>
<evidence type="ECO:0000313" key="3">
    <source>
        <dbReference type="Proteomes" id="UP000245910"/>
    </source>
</evidence>
<evidence type="ECO:0000313" key="2">
    <source>
        <dbReference type="EMBL" id="CEI60215.1"/>
    </source>
</evidence>
<organism evidence="2 3">
    <name type="scientific">Fusarium venenatum</name>
    <dbReference type="NCBI Taxonomy" id="56646"/>
    <lineage>
        <taxon>Eukaryota</taxon>
        <taxon>Fungi</taxon>
        <taxon>Dikarya</taxon>
        <taxon>Ascomycota</taxon>
        <taxon>Pezizomycotina</taxon>
        <taxon>Sordariomycetes</taxon>
        <taxon>Hypocreomycetidae</taxon>
        <taxon>Hypocreales</taxon>
        <taxon>Nectriaceae</taxon>
        <taxon>Fusarium</taxon>
    </lineage>
</organism>